<proteinExistence type="predicted"/>
<reference evidence="1" key="1">
    <citation type="submission" date="2023-04" db="EMBL/GenBank/DDBJ databases">
        <title>A chromosome-level genome assembly of the parasitoid wasp Eretmocerus hayati.</title>
        <authorList>
            <person name="Zhong Y."/>
            <person name="Liu S."/>
            <person name="Liu Y."/>
        </authorList>
    </citation>
    <scope>NUCLEOTIDE SEQUENCE</scope>
    <source>
        <strain evidence="1">ZJU_SS_LIU_2023</strain>
    </source>
</reference>
<evidence type="ECO:0000313" key="2">
    <source>
        <dbReference type="Proteomes" id="UP001239111"/>
    </source>
</evidence>
<evidence type="ECO:0000313" key="1">
    <source>
        <dbReference type="EMBL" id="KAJ8678268.1"/>
    </source>
</evidence>
<accession>A0ACC2P579</accession>
<keyword evidence="2" id="KW-1185">Reference proteome</keyword>
<organism evidence="1 2">
    <name type="scientific">Eretmocerus hayati</name>
    <dbReference type="NCBI Taxonomy" id="131215"/>
    <lineage>
        <taxon>Eukaryota</taxon>
        <taxon>Metazoa</taxon>
        <taxon>Ecdysozoa</taxon>
        <taxon>Arthropoda</taxon>
        <taxon>Hexapoda</taxon>
        <taxon>Insecta</taxon>
        <taxon>Pterygota</taxon>
        <taxon>Neoptera</taxon>
        <taxon>Endopterygota</taxon>
        <taxon>Hymenoptera</taxon>
        <taxon>Apocrita</taxon>
        <taxon>Proctotrupomorpha</taxon>
        <taxon>Chalcidoidea</taxon>
        <taxon>Aphelinidae</taxon>
        <taxon>Aphelininae</taxon>
        <taxon>Eretmocerus</taxon>
    </lineage>
</organism>
<comment type="caution">
    <text evidence="1">The sequence shown here is derived from an EMBL/GenBank/DDBJ whole genome shotgun (WGS) entry which is preliminary data.</text>
</comment>
<dbReference type="Proteomes" id="UP001239111">
    <property type="component" value="Chromosome 2"/>
</dbReference>
<gene>
    <name evidence="1" type="ORF">QAD02_014055</name>
</gene>
<name>A0ACC2P579_9HYME</name>
<sequence>MSFKAEESRELDTIRVRKHREKAQSKAQSGVHSNLKPITGIVSIESSSLINYDPGEPVESNLITHCASLVDGNSSELSSIDYDTSDSDSSSSDGGDDNSEDHSNLLEENTFSGRTFLEN</sequence>
<protein>
    <submittedName>
        <fullName evidence="1">Uncharacterized protein</fullName>
    </submittedName>
</protein>
<dbReference type="EMBL" id="CM056742">
    <property type="protein sequence ID" value="KAJ8678268.1"/>
    <property type="molecule type" value="Genomic_DNA"/>
</dbReference>